<feature type="compositionally biased region" description="Basic and acidic residues" evidence="1">
    <location>
        <begin position="1"/>
        <end position="15"/>
    </location>
</feature>
<dbReference type="EMBL" id="LNQE01001692">
    <property type="protein sequence ID" value="KUG14172.1"/>
    <property type="molecule type" value="Genomic_DNA"/>
</dbReference>
<proteinExistence type="predicted"/>
<comment type="caution">
    <text evidence="2">The sequence shown here is derived from an EMBL/GenBank/DDBJ whole genome shotgun (WGS) entry which is preliminary data.</text>
</comment>
<reference evidence="2" key="1">
    <citation type="journal article" date="2015" name="Proc. Natl. Acad. Sci. U.S.A.">
        <title>Networks of energetic and metabolic interactions define dynamics in microbial communities.</title>
        <authorList>
            <person name="Embree M."/>
            <person name="Liu J.K."/>
            <person name="Al-Bassam M.M."/>
            <person name="Zengler K."/>
        </authorList>
    </citation>
    <scope>NUCLEOTIDE SEQUENCE</scope>
</reference>
<gene>
    <name evidence="2" type="ORF">ASZ90_016189</name>
</gene>
<evidence type="ECO:0000313" key="2">
    <source>
        <dbReference type="EMBL" id="KUG14172.1"/>
    </source>
</evidence>
<protein>
    <submittedName>
        <fullName evidence="2">Uncharacterized protein</fullName>
    </submittedName>
</protein>
<sequence length="74" mass="8418">MEFRPESPERTKKPDMNPGFRGENVKHLYPDEDPVFISGFVKRVKEFNSVPTKKEAVYADSVPGEHRLGEKGNA</sequence>
<organism evidence="2">
    <name type="scientific">hydrocarbon metagenome</name>
    <dbReference type="NCBI Taxonomy" id="938273"/>
    <lineage>
        <taxon>unclassified sequences</taxon>
        <taxon>metagenomes</taxon>
        <taxon>ecological metagenomes</taxon>
    </lineage>
</organism>
<feature type="region of interest" description="Disordered" evidence="1">
    <location>
        <begin position="1"/>
        <end position="25"/>
    </location>
</feature>
<dbReference type="AlphaFoldDB" id="A0A0W8EZW8"/>
<name>A0A0W8EZW8_9ZZZZ</name>
<accession>A0A0W8EZW8</accession>
<evidence type="ECO:0000256" key="1">
    <source>
        <dbReference type="SAM" id="MobiDB-lite"/>
    </source>
</evidence>